<gene>
    <name evidence="2" type="ORF">EUGRSUZ_J01203</name>
</gene>
<protein>
    <submittedName>
        <fullName evidence="2">Uncharacterized protein</fullName>
    </submittedName>
</protein>
<accession>A0A059AD28</accession>
<dbReference type="Gramene" id="KCW51743">
    <property type="protein sequence ID" value="KCW51743"/>
    <property type="gene ID" value="EUGRSUZ_J01203"/>
</dbReference>
<feature type="compositionally biased region" description="Basic and acidic residues" evidence="1">
    <location>
        <begin position="42"/>
        <end position="68"/>
    </location>
</feature>
<evidence type="ECO:0000256" key="1">
    <source>
        <dbReference type="SAM" id="MobiDB-lite"/>
    </source>
</evidence>
<sequence>MVHEMQTANWNLDDRIDLKIQGLSMAGCNTAIYRASSMASKVNKDKEENSERRQSNERKGVTEDREKI</sequence>
<dbReference type="EMBL" id="KK198762">
    <property type="protein sequence ID" value="KCW51743.1"/>
    <property type="molecule type" value="Genomic_DNA"/>
</dbReference>
<feature type="region of interest" description="Disordered" evidence="1">
    <location>
        <begin position="36"/>
        <end position="68"/>
    </location>
</feature>
<name>A0A059AD28_EUCGR</name>
<proteinExistence type="predicted"/>
<dbReference type="InParanoid" id="A0A059AD28"/>
<organism evidence="2">
    <name type="scientific">Eucalyptus grandis</name>
    <name type="common">Flooded gum</name>
    <dbReference type="NCBI Taxonomy" id="71139"/>
    <lineage>
        <taxon>Eukaryota</taxon>
        <taxon>Viridiplantae</taxon>
        <taxon>Streptophyta</taxon>
        <taxon>Embryophyta</taxon>
        <taxon>Tracheophyta</taxon>
        <taxon>Spermatophyta</taxon>
        <taxon>Magnoliopsida</taxon>
        <taxon>eudicotyledons</taxon>
        <taxon>Gunneridae</taxon>
        <taxon>Pentapetalae</taxon>
        <taxon>rosids</taxon>
        <taxon>malvids</taxon>
        <taxon>Myrtales</taxon>
        <taxon>Myrtaceae</taxon>
        <taxon>Myrtoideae</taxon>
        <taxon>Eucalypteae</taxon>
        <taxon>Eucalyptus</taxon>
    </lineage>
</organism>
<reference evidence="2" key="1">
    <citation type="submission" date="2013-07" db="EMBL/GenBank/DDBJ databases">
        <title>The genome of Eucalyptus grandis.</title>
        <authorList>
            <person name="Schmutz J."/>
            <person name="Hayes R."/>
            <person name="Myburg A."/>
            <person name="Tuskan G."/>
            <person name="Grattapaglia D."/>
            <person name="Rokhsar D.S."/>
        </authorList>
    </citation>
    <scope>NUCLEOTIDE SEQUENCE</scope>
    <source>
        <tissue evidence="2">Leaf extractions</tissue>
    </source>
</reference>
<dbReference type="AlphaFoldDB" id="A0A059AD28"/>
<evidence type="ECO:0000313" key="2">
    <source>
        <dbReference type="EMBL" id="KCW51743.1"/>
    </source>
</evidence>